<evidence type="ECO:0000313" key="2">
    <source>
        <dbReference type="EMBL" id="MBB5834057.1"/>
    </source>
</evidence>
<evidence type="ECO:0000313" key="3">
    <source>
        <dbReference type="Proteomes" id="UP000549971"/>
    </source>
</evidence>
<proteinExistence type="predicted"/>
<evidence type="ECO:0000256" key="1">
    <source>
        <dbReference type="SAM" id="MobiDB-lite"/>
    </source>
</evidence>
<protein>
    <submittedName>
        <fullName evidence="2">Uncharacterized protein</fullName>
    </submittedName>
</protein>
<sequence length="232" mass="24754">MPTESWPASADRVQLRDAADLPQTSSSPPPSYRRRVAPSGPKGRTDDEQTNLSRTRPTPAGCQPAADDLEPARAVPLARQAGSRSPRAKANPAAYISSPGRPCGEQARLGLKHRVWSVQQAHRVWSVQQAHRVWSVQQAHRAELLHDLAGGAVFVAPNQTSTWHSENVAGELAARRGDCGVALGIDGDGQADRRAGQGGSWPVRAAGRAGVGWRYGQGRREQVGAWAGGFAD</sequence>
<keyword evidence="3" id="KW-1185">Reference proteome</keyword>
<gene>
    <name evidence="2" type="ORF">HDA39_000791</name>
</gene>
<feature type="region of interest" description="Disordered" evidence="1">
    <location>
        <begin position="1"/>
        <end position="101"/>
    </location>
</feature>
<accession>A0A7W9J2W6</accession>
<dbReference type="Proteomes" id="UP000549971">
    <property type="component" value="Unassembled WGS sequence"/>
</dbReference>
<comment type="caution">
    <text evidence="2">The sequence shown here is derived from an EMBL/GenBank/DDBJ whole genome shotgun (WGS) entry which is preliminary data.</text>
</comment>
<reference evidence="2 3" key="1">
    <citation type="submission" date="2020-08" db="EMBL/GenBank/DDBJ databases">
        <title>Sequencing the genomes of 1000 actinobacteria strains.</title>
        <authorList>
            <person name="Klenk H.-P."/>
        </authorList>
    </citation>
    <scope>NUCLEOTIDE SEQUENCE [LARGE SCALE GENOMIC DNA]</scope>
    <source>
        <strain evidence="2 3">DSM 28967</strain>
    </source>
</reference>
<organism evidence="2 3">
    <name type="scientific">Kribbella italica</name>
    <dbReference type="NCBI Taxonomy" id="1540520"/>
    <lineage>
        <taxon>Bacteria</taxon>
        <taxon>Bacillati</taxon>
        <taxon>Actinomycetota</taxon>
        <taxon>Actinomycetes</taxon>
        <taxon>Propionibacteriales</taxon>
        <taxon>Kribbellaceae</taxon>
        <taxon>Kribbella</taxon>
    </lineage>
</organism>
<name>A0A7W9J2W6_9ACTN</name>
<dbReference type="EMBL" id="JACHMY010000001">
    <property type="protein sequence ID" value="MBB5834057.1"/>
    <property type="molecule type" value="Genomic_DNA"/>
</dbReference>
<dbReference type="AlphaFoldDB" id="A0A7W9J2W6"/>